<keyword evidence="1 5" id="KW-0812">Transmembrane</keyword>
<evidence type="ECO:0000256" key="3">
    <source>
        <dbReference type="ARBA" id="ARBA00023136"/>
    </source>
</evidence>
<dbReference type="EMBL" id="VCAU01000189">
    <property type="protein sequence ID" value="KAF9883063.1"/>
    <property type="molecule type" value="Genomic_DNA"/>
</dbReference>
<sequence length="292" mass="30900">MSSAEESPAQRAARLRRERREAKIRDGGAARLDKITSMGGRTPQSVREATSPSPSPSPQPPASVSPVPETRAPLPQSTSRPETLPPPEDLQAQQEYIRTLLRQSAPQPSQQQGPGGGEDPMMKMLNSLMDNMPGGEPGAGAGAGAGAGGPPPGMSPGDLASSLGLPPFVASMLGAAAQPQSEQEKRVIWTWKLLHVLFSISIGVYLFVTIGTSIGTYGSRPPPPATAQSPFLFFTTGELLLTGSRVMMKSRNGGLAGMGLYLQLFRDIVRDGSVVVFLLGMSAWWHRDGMTT</sequence>
<evidence type="ECO:0000256" key="5">
    <source>
        <dbReference type="SAM" id="Phobius"/>
    </source>
</evidence>
<feature type="transmembrane region" description="Helical" evidence="5">
    <location>
        <begin position="268"/>
        <end position="286"/>
    </location>
</feature>
<dbReference type="PANTHER" id="PTHR28263">
    <property type="entry name" value="GOLGI TO ER TRAFFIC PROTEIN 2"/>
    <property type="match status" value="1"/>
</dbReference>
<gene>
    <name evidence="6" type="ORF">FE257_004142</name>
</gene>
<feature type="compositionally biased region" description="Gly residues" evidence="4">
    <location>
        <begin position="135"/>
        <end position="148"/>
    </location>
</feature>
<dbReference type="PANTHER" id="PTHR28263:SF1">
    <property type="entry name" value="GOLGI TO ER TRAFFIC PROTEIN 2"/>
    <property type="match status" value="1"/>
</dbReference>
<evidence type="ECO:0000313" key="6">
    <source>
        <dbReference type="EMBL" id="KAF9883063.1"/>
    </source>
</evidence>
<evidence type="ECO:0000256" key="2">
    <source>
        <dbReference type="ARBA" id="ARBA00022989"/>
    </source>
</evidence>
<dbReference type="InterPro" id="IPR028143">
    <property type="entry name" value="Get2/sif1"/>
</dbReference>
<proteinExistence type="predicted"/>
<accession>A0AAD4GP77</accession>
<organism evidence="6 7">
    <name type="scientific">Aspergillus nanangensis</name>
    <dbReference type="NCBI Taxonomy" id="2582783"/>
    <lineage>
        <taxon>Eukaryota</taxon>
        <taxon>Fungi</taxon>
        <taxon>Dikarya</taxon>
        <taxon>Ascomycota</taxon>
        <taxon>Pezizomycotina</taxon>
        <taxon>Eurotiomycetes</taxon>
        <taxon>Eurotiomycetidae</taxon>
        <taxon>Eurotiales</taxon>
        <taxon>Aspergillaceae</taxon>
        <taxon>Aspergillus</taxon>
        <taxon>Aspergillus subgen. Circumdati</taxon>
    </lineage>
</organism>
<dbReference type="GO" id="GO:0006890">
    <property type="term" value="P:retrograde vesicle-mediated transport, Golgi to endoplasmic reticulum"/>
    <property type="evidence" value="ECO:0007669"/>
    <property type="project" value="TreeGrafter"/>
</dbReference>
<keyword evidence="3 5" id="KW-0472">Membrane</keyword>
<keyword evidence="2 5" id="KW-1133">Transmembrane helix</keyword>
<dbReference type="Pfam" id="PF08690">
    <property type="entry name" value="GET2"/>
    <property type="match status" value="1"/>
</dbReference>
<feature type="region of interest" description="Disordered" evidence="4">
    <location>
        <begin position="1"/>
        <end position="88"/>
    </location>
</feature>
<comment type="caution">
    <text evidence="6">The sequence shown here is derived from an EMBL/GenBank/DDBJ whole genome shotgun (WGS) entry which is preliminary data.</text>
</comment>
<keyword evidence="7" id="KW-1185">Reference proteome</keyword>
<evidence type="ECO:0008006" key="8">
    <source>
        <dbReference type="Google" id="ProtNLM"/>
    </source>
</evidence>
<dbReference type="AlphaFoldDB" id="A0AAD4GP77"/>
<feature type="compositionally biased region" description="Pro residues" evidence="4">
    <location>
        <begin position="53"/>
        <end position="63"/>
    </location>
</feature>
<evidence type="ECO:0000256" key="4">
    <source>
        <dbReference type="SAM" id="MobiDB-lite"/>
    </source>
</evidence>
<protein>
    <recommendedName>
        <fullName evidence="8">GET complex, subunit GET2</fullName>
    </recommendedName>
</protein>
<feature type="transmembrane region" description="Helical" evidence="5">
    <location>
        <begin position="193"/>
        <end position="217"/>
    </location>
</feature>
<name>A0AAD4GP77_ASPNN</name>
<feature type="compositionally biased region" description="Basic and acidic residues" evidence="4">
    <location>
        <begin position="18"/>
        <end position="34"/>
    </location>
</feature>
<reference evidence="6" key="1">
    <citation type="journal article" date="2019" name="Beilstein J. Org. Chem.">
        <title>Nanangenines: drimane sesquiterpenoids as the dominant metabolite cohort of a novel Australian fungus, Aspergillus nanangensis.</title>
        <authorList>
            <person name="Lacey H.J."/>
            <person name="Gilchrist C.L.M."/>
            <person name="Crombie A."/>
            <person name="Kalaitzis J.A."/>
            <person name="Vuong D."/>
            <person name="Rutledge P.J."/>
            <person name="Turner P."/>
            <person name="Pitt J.I."/>
            <person name="Lacey E."/>
            <person name="Chooi Y.H."/>
            <person name="Piggott A.M."/>
        </authorList>
    </citation>
    <scope>NUCLEOTIDE SEQUENCE</scope>
    <source>
        <strain evidence="6">MST-FP2251</strain>
    </source>
</reference>
<reference evidence="6" key="2">
    <citation type="submission" date="2020-02" db="EMBL/GenBank/DDBJ databases">
        <authorList>
            <person name="Gilchrist C.L.M."/>
            <person name="Chooi Y.-H."/>
        </authorList>
    </citation>
    <scope>NUCLEOTIDE SEQUENCE</scope>
    <source>
        <strain evidence="6">MST-FP2251</strain>
    </source>
</reference>
<evidence type="ECO:0000256" key="1">
    <source>
        <dbReference type="ARBA" id="ARBA00022692"/>
    </source>
</evidence>
<evidence type="ECO:0000313" key="7">
    <source>
        <dbReference type="Proteomes" id="UP001194746"/>
    </source>
</evidence>
<dbReference type="Proteomes" id="UP001194746">
    <property type="component" value="Unassembled WGS sequence"/>
</dbReference>
<feature type="transmembrane region" description="Helical" evidence="5">
    <location>
        <begin position="229"/>
        <end position="247"/>
    </location>
</feature>
<feature type="region of interest" description="Disordered" evidence="4">
    <location>
        <begin position="103"/>
        <end position="161"/>
    </location>
</feature>